<keyword evidence="1" id="KW-0472">Membrane</keyword>
<feature type="transmembrane region" description="Helical" evidence="1">
    <location>
        <begin position="12"/>
        <end position="31"/>
    </location>
</feature>
<keyword evidence="3" id="KW-1185">Reference proteome</keyword>
<comment type="caution">
    <text evidence="2">The sequence shown here is derived from an EMBL/GenBank/DDBJ whole genome shotgun (WGS) entry which is preliminary data.</text>
</comment>
<keyword evidence="1" id="KW-0812">Transmembrane</keyword>
<proteinExistence type="predicted"/>
<feature type="transmembrane region" description="Helical" evidence="1">
    <location>
        <begin position="141"/>
        <end position="162"/>
    </location>
</feature>
<sequence length="195" mass="21577">MLSCGTREQPEGLRLAPVGLGFLLTVTLGALQTRLVGDSGNTGYLTSVFRDHTSQFQCLTCSKPVKQLFTEINAPETDLDALRHIPNCQVETLRNTRTVLDPRSFEYARIACADPFDVQFLTSFMGMNTADIRDMDSRSGIFFAIAVKFTACVVGLGLLYGYNLDVIMEYTAQLCTARPPRRLVPSHFVLGRQGD</sequence>
<keyword evidence="1" id="KW-1133">Transmembrane helix</keyword>
<dbReference type="Proteomes" id="UP000294003">
    <property type="component" value="Unassembled WGS sequence"/>
</dbReference>
<gene>
    <name evidence="2" type="ORF">DL762_009986</name>
</gene>
<organism evidence="2 3">
    <name type="scientific">Monosporascus cannonballus</name>
    <dbReference type="NCBI Taxonomy" id="155416"/>
    <lineage>
        <taxon>Eukaryota</taxon>
        <taxon>Fungi</taxon>
        <taxon>Dikarya</taxon>
        <taxon>Ascomycota</taxon>
        <taxon>Pezizomycotina</taxon>
        <taxon>Sordariomycetes</taxon>
        <taxon>Xylariomycetidae</taxon>
        <taxon>Xylariales</taxon>
        <taxon>Xylariales incertae sedis</taxon>
        <taxon>Monosporascus</taxon>
    </lineage>
</organism>
<reference evidence="2 3" key="1">
    <citation type="submission" date="2018-06" db="EMBL/GenBank/DDBJ databases">
        <title>Complete Genomes of Monosporascus.</title>
        <authorList>
            <person name="Robinson A.J."/>
            <person name="Natvig D.O."/>
        </authorList>
    </citation>
    <scope>NUCLEOTIDE SEQUENCE [LARGE SCALE GENOMIC DNA]</scope>
    <source>
        <strain evidence="2 3">CBS 609.92</strain>
    </source>
</reference>
<protein>
    <submittedName>
        <fullName evidence="2">Uncharacterized protein</fullName>
    </submittedName>
</protein>
<evidence type="ECO:0000256" key="1">
    <source>
        <dbReference type="SAM" id="Phobius"/>
    </source>
</evidence>
<name>A0ABY0GVR2_9PEZI</name>
<accession>A0ABY0GVR2</accession>
<dbReference type="EMBL" id="QJNS01000703">
    <property type="protein sequence ID" value="RYO75448.1"/>
    <property type="molecule type" value="Genomic_DNA"/>
</dbReference>
<evidence type="ECO:0000313" key="3">
    <source>
        <dbReference type="Proteomes" id="UP000294003"/>
    </source>
</evidence>
<evidence type="ECO:0000313" key="2">
    <source>
        <dbReference type="EMBL" id="RYO75448.1"/>
    </source>
</evidence>